<evidence type="ECO:0000259" key="7">
    <source>
        <dbReference type="Pfam" id="PF20466"/>
    </source>
</evidence>
<evidence type="ECO:0000259" key="9">
    <source>
        <dbReference type="Pfam" id="PF20473"/>
    </source>
</evidence>
<dbReference type="InterPro" id="IPR029063">
    <property type="entry name" value="SAM-dependent_MTases_sf"/>
</dbReference>
<dbReference type="GO" id="GO:0009007">
    <property type="term" value="F:site-specific DNA-methyltransferase (adenine-specific) activity"/>
    <property type="evidence" value="ECO:0007669"/>
    <property type="project" value="UniProtKB-EC"/>
</dbReference>
<dbReference type="GO" id="GO:0032259">
    <property type="term" value="P:methylation"/>
    <property type="evidence" value="ECO:0007669"/>
    <property type="project" value="UniProtKB-KW"/>
</dbReference>
<dbReference type="Pfam" id="PF20473">
    <property type="entry name" value="MmeI_Mtase"/>
    <property type="match status" value="1"/>
</dbReference>
<dbReference type="Pfam" id="PF20467">
    <property type="entry name" value="MmeI_C"/>
    <property type="match status" value="1"/>
</dbReference>
<feature type="domain" description="MmeI-like C-terminal" evidence="8">
    <location>
        <begin position="832"/>
        <end position="916"/>
    </location>
</feature>
<gene>
    <name evidence="10" type="ORF">IC609_13765</name>
</gene>
<protein>
    <recommendedName>
        <fullName evidence="1">site-specific DNA-methyltransferase (adenine-specific)</fullName>
        <ecNumber evidence="1">2.1.1.72</ecNumber>
    </recommendedName>
</protein>
<dbReference type="InterPro" id="IPR046818">
    <property type="entry name" value="MmeI_C"/>
</dbReference>
<evidence type="ECO:0000256" key="1">
    <source>
        <dbReference type="ARBA" id="ARBA00011900"/>
    </source>
</evidence>
<dbReference type="EMBL" id="JACYFT010000003">
    <property type="protein sequence ID" value="MBD8051608.1"/>
    <property type="molecule type" value="Genomic_DNA"/>
</dbReference>
<evidence type="ECO:0000256" key="3">
    <source>
        <dbReference type="ARBA" id="ARBA00022679"/>
    </source>
</evidence>
<dbReference type="PANTHER" id="PTHR33841">
    <property type="entry name" value="DNA METHYLTRANSFERASE YEEA-RELATED"/>
    <property type="match status" value="1"/>
</dbReference>
<evidence type="ECO:0000259" key="6">
    <source>
        <dbReference type="Pfam" id="PF20465"/>
    </source>
</evidence>
<dbReference type="EC" id="2.1.1.72" evidence="1"/>
<proteinExistence type="predicted"/>
<sequence length="935" mass="104916">MGLNWNEIKSRALLFSKTWADACNEDSQAKPFWIDFFEIFGITNKRVATFELNVKKLGGAQGFVDLFWPGVLLVEHKSRGKNLDDALDQAVGYLHHLPERDLPQLVVVCDFARFRLHRLATGETVEFELKHLHKHVKLFGLLAGYKVQDIQAEDPVNIKAAERMGRLHDALKASGYSGHALEVLLVRLLFCLFADDTGIFQPAQSFRDFVEERTAPDGSDLGPRLGQLFQVLNTHESQRSKAIDEQLGQFAYINGRLFEETLPMADFNTAMREALLDACALDWSAISPAIFGSLFQSIMDDKARRNLGAHYTSEANILKLIKPLFLDELHAEFERVKGHRNKLFEFHKKLRQLTFFDPACGCGNFLVISYRELRELELKVLRADHELSAHKGQLAVDVHGLIGVNVDQFYGIEIEEFPAQIAQVALWLVDHQMNLRVSVEFGLYFARIPLKSSPQIRHANALRLDWHEVLPAERCSYVLGNPPFLGKTYQSKEQKADLAAVMQGIHGAGDLDFVCGWYVLAAQYMQGRTGIQAAFVSTNSITQGEQVAVLWGEMQRLGMHTHFAHRTFQWSNEASGKAAVHCVIVGIGPEDQTSKTIYEYEDIKGMPHAVPVKHINAYLVDAPDVLLSKRRTPICKVPEMAYGSKPTDGGHLLMDDAEKNALVAAEPQAAKWVRPFLGAEEFINSKPRWCLWLVDCPPKDLRLMPDVLKRVQAVKEMRQSSTKLATISLSETPALFGEIRQPTDGNYLLIPLHSSEMRSYVPIGFCDATTVCGNANAMIPDATLFHFGILTSAMHNAFMRFTCGRLESRFRYSNTIVYNNYPWPGFAGEPLSDKHRTAIEQAAQCVLDARAQFASSSLADLYDPLTMPPALLKAHQKLDTAVDAAYQPSGGKKSYASDAERVAFLFELYQRITSLLPVPVTKRTQKTKTTEVYSV</sequence>
<dbReference type="AlphaFoldDB" id="A0A927IMB7"/>
<dbReference type="SUPFAM" id="SSF53335">
    <property type="entry name" value="S-adenosyl-L-methionine-dependent methyltransferases"/>
    <property type="match status" value="1"/>
</dbReference>
<reference evidence="10" key="1">
    <citation type="submission" date="2020-09" db="EMBL/GenBank/DDBJ databases">
        <title>Genome seq and assembly of Limnohabitants sp.</title>
        <authorList>
            <person name="Chhetri G."/>
        </authorList>
    </citation>
    <scope>NUCLEOTIDE SEQUENCE</scope>
    <source>
        <strain evidence="10">JUR4</strain>
    </source>
</reference>
<evidence type="ECO:0000259" key="5">
    <source>
        <dbReference type="Pfam" id="PF20464"/>
    </source>
</evidence>
<dbReference type="InterPro" id="IPR046819">
    <property type="entry name" value="MmeI_hel"/>
</dbReference>
<dbReference type="PANTHER" id="PTHR33841:SF1">
    <property type="entry name" value="DNA METHYLTRANSFERASE A"/>
    <property type="match status" value="1"/>
</dbReference>
<evidence type="ECO:0000256" key="2">
    <source>
        <dbReference type="ARBA" id="ARBA00022603"/>
    </source>
</evidence>
<comment type="catalytic activity">
    <reaction evidence="4">
        <text>a 2'-deoxyadenosine in DNA + S-adenosyl-L-methionine = an N(6)-methyl-2'-deoxyadenosine in DNA + S-adenosyl-L-homocysteine + H(+)</text>
        <dbReference type="Rhea" id="RHEA:15197"/>
        <dbReference type="Rhea" id="RHEA-COMP:12418"/>
        <dbReference type="Rhea" id="RHEA-COMP:12419"/>
        <dbReference type="ChEBI" id="CHEBI:15378"/>
        <dbReference type="ChEBI" id="CHEBI:57856"/>
        <dbReference type="ChEBI" id="CHEBI:59789"/>
        <dbReference type="ChEBI" id="CHEBI:90615"/>
        <dbReference type="ChEBI" id="CHEBI:90616"/>
        <dbReference type="EC" id="2.1.1.72"/>
    </reaction>
</comment>
<feature type="domain" description="MmeI-like N-terminal" evidence="5">
    <location>
        <begin position="11"/>
        <end position="173"/>
    </location>
</feature>
<comment type="caution">
    <text evidence="10">The sequence shown here is derived from an EMBL/GenBank/DDBJ whole genome shotgun (WGS) entry which is preliminary data.</text>
</comment>
<dbReference type="InterPro" id="IPR046820">
    <property type="entry name" value="MmeI_TRD"/>
</dbReference>
<dbReference type="InterPro" id="IPR046817">
    <property type="entry name" value="MmeI_N"/>
</dbReference>
<evidence type="ECO:0000259" key="8">
    <source>
        <dbReference type="Pfam" id="PF20467"/>
    </source>
</evidence>
<evidence type="ECO:0000313" key="10">
    <source>
        <dbReference type="EMBL" id="MBD8051608.1"/>
    </source>
</evidence>
<keyword evidence="11" id="KW-1185">Reference proteome</keyword>
<keyword evidence="2 10" id="KW-0489">Methyltransferase</keyword>
<dbReference type="InterPro" id="IPR050953">
    <property type="entry name" value="N4_N6_ade-DNA_methylase"/>
</dbReference>
<name>A0A927IMB7_9BURK</name>
<feature type="domain" description="MmeI-like DNA-methyltransferase" evidence="9">
    <location>
        <begin position="334"/>
        <end position="598"/>
    </location>
</feature>
<dbReference type="Pfam" id="PF20465">
    <property type="entry name" value="MmeI_hel"/>
    <property type="match status" value="1"/>
</dbReference>
<dbReference type="Proteomes" id="UP000647424">
    <property type="component" value="Unassembled WGS sequence"/>
</dbReference>
<feature type="domain" description="MmeI-like target recognition" evidence="7">
    <location>
        <begin position="622"/>
        <end position="824"/>
    </location>
</feature>
<keyword evidence="3" id="KW-0808">Transferase</keyword>
<organism evidence="10 11">
    <name type="scientific">Limnohabitans radicicola</name>
    <dbReference type="NCBI Taxonomy" id="2771427"/>
    <lineage>
        <taxon>Bacteria</taxon>
        <taxon>Pseudomonadati</taxon>
        <taxon>Pseudomonadota</taxon>
        <taxon>Betaproteobacteria</taxon>
        <taxon>Burkholderiales</taxon>
        <taxon>Comamonadaceae</taxon>
        <taxon>Limnohabitans</taxon>
    </lineage>
</organism>
<dbReference type="Pfam" id="PF20466">
    <property type="entry name" value="MmeI_TRD"/>
    <property type="match status" value="1"/>
</dbReference>
<feature type="domain" description="MmeI-like helicase spacer" evidence="6">
    <location>
        <begin position="179"/>
        <end position="258"/>
    </location>
</feature>
<accession>A0A927IMB7</accession>
<evidence type="ECO:0000256" key="4">
    <source>
        <dbReference type="ARBA" id="ARBA00047942"/>
    </source>
</evidence>
<evidence type="ECO:0000313" key="11">
    <source>
        <dbReference type="Proteomes" id="UP000647424"/>
    </source>
</evidence>
<dbReference type="Pfam" id="PF20464">
    <property type="entry name" value="MmeI_N"/>
    <property type="match status" value="1"/>
</dbReference>
<dbReference type="InterPro" id="IPR046816">
    <property type="entry name" value="MmeI_Mtase"/>
</dbReference>
<dbReference type="Gene3D" id="3.40.50.150">
    <property type="entry name" value="Vaccinia Virus protein VP39"/>
    <property type="match status" value="1"/>
</dbReference>
<dbReference type="RefSeq" id="WP_191820088.1">
    <property type="nucleotide sequence ID" value="NZ_JACYFT010000003.1"/>
</dbReference>